<dbReference type="Proteomes" id="UP000611723">
    <property type="component" value="Unassembled WGS sequence"/>
</dbReference>
<evidence type="ECO:0000313" key="2">
    <source>
        <dbReference type="Proteomes" id="UP000611723"/>
    </source>
</evidence>
<evidence type="ECO:0008006" key="3">
    <source>
        <dbReference type="Google" id="ProtNLM"/>
    </source>
</evidence>
<gene>
    <name evidence="1" type="ORF">JKA74_04100</name>
</gene>
<keyword evidence="2" id="KW-1185">Reference proteome</keyword>
<accession>A0A934WW80</accession>
<dbReference type="RefSeq" id="WP_201429881.1">
    <property type="nucleotide sequence ID" value="NZ_JAEQBW010000001.1"/>
</dbReference>
<name>A0A934WW80_9BACT</name>
<proteinExistence type="predicted"/>
<sequence>MDVKIKILIASVLKPVDDVRAYQKIGRSLAQTNKYDVNIIGFNSKMINKAENISIYPIYNFQRNAFLRITASWKYYKTYLKVKPELVIVSSPELLLVNYLIKILFGTKILYDVQENYRLNIKHGTTYSSLIKPFLSLGIRAIEWLSRYFVSGYILAEKAYEAQLPFLRNKNHELILNKTLITESKANKAPIKISVDHPFVVVYSGTIGEEYGTLEAIQFCQSIYQFNKNIQLIITGYSPDLQYLKRIEQSIESCDFIQLKGGKKPIPHQEIINELSRANLAIMPYHINENLKNRIPTKFYECLALSIPMVIPANIHWQSLLAPYPAAISVDFDHIKPLEFLHLLNSKSFYHRQPDKSILWENEEIKLIDFLSSIILK</sequence>
<dbReference type="AlphaFoldDB" id="A0A934WW80"/>
<dbReference type="EMBL" id="JAEQBW010000001">
    <property type="protein sequence ID" value="MBK6264209.1"/>
    <property type="molecule type" value="Genomic_DNA"/>
</dbReference>
<protein>
    <recommendedName>
        <fullName evidence="3">Glycosyl transferase family 1 domain-containing protein</fullName>
    </recommendedName>
</protein>
<comment type="caution">
    <text evidence="1">The sequence shown here is derived from an EMBL/GenBank/DDBJ whole genome shotgun (WGS) entry which is preliminary data.</text>
</comment>
<reference evidence="1" key="1">
    <citation type="submission" date="2021-01" db="EMBL/GenBank/DDBJ databases">
        <title>Marivirga aurantiaca sp. nov., isolated from intertidal surface sediments.</title>
        <authorList>
            <person name="Zhang M."/>
        </authorList>
    </citation>
    <scope>NUCLEOTIDE SEQUENCE</scope>
    <source>
        <strain evidence="1">S37H4</strain>
    </source>
</reference>
<dbReference type="Gene3D" id="3.40.50.2000">
    <property type="entry name" value="Glycogen Phosphorylase B"/>
    <property type="match status" value="1"/>
</dbReference>
<organism evidence="1 2">
    <name type="scientific">Marivirga aurantiaca</name>
    <dbReference type="NCBI Taxonomy" id="2802615"/>
    <lineage>
        <taxon>Bacteria</taxon>
        <taxon>Pseudomonadati</taxon>
        <taxon>Bacteroidota</taxon>
        <taxon>Cytophagia</taxon>
        <taxon>Cytophagales</taxon>
        <taxon>Marivirgaceae</taxon>
        <taxon>Marivirga</taxon>
    </lineage>
</organism>
<dbReference type="SUPFAM" id="SSF53756">
    <property type="entry name" value="UDP-Glycosyltransferase/glycogen phosphorylase"/>
    <property type="match status" value="1"/>
</dbReference>
<evidence type="ECO:0000313" key="1">
    <source>
        <dbReference type="EMBL" id="MBK6264209.1"/>
    </source>
</evidence>